<keyword evidence="3" id="KW-1185">Reference proteome</keyword>
<feature type="compositionally biased region" description="Low complexity" evidence="1">
    <location>
        <begin position="99"/>
        <end position="111"/>
    </location>
</feature>
<accession>A0AAV1S5E1</accession>
<dbReference type="EMBL" id="CAWUPB010001168">
    <property type="protein sequence ID" value="CAK7345646.1"/>
    <property type="molecule type" value="Genomic_DNA"/>
</dbReference>
<sequence length="118" mass="12997">MDDERECPAAQNQKICVKTWSVCKADVYGENQKQLHHGTTKPHLAVMSLLLYGARPGPPVLPVEFRGNAIGPQLQIAHDLSQPKFLSHGGAFTNKRKSSVQSVQSKPVTSKIPDLLRQ</sequence>
<protein>
    <submittedName>
        <fullName evidence="2">Uncharacterized protein</fullName>
    </submittedName>
</protein>
<evidence type="ECO:0000313" key="2">
    <source>
        <dbReference type="EMBL" id="CAK7345646.1"/>
    </source>
</evidence>
<evidence type="ECO:0000313" key="3">
    <source>
        <dbReference type="Proteomes" id="UP001314170"/>
    </source>
</evidence>
<name>A0AAV1S5E1_9ROSI</name>
<comment type="caution">
    <text evidence="2">The sequence shown here is derived from an EMBL/GenBank/DDBJ whole genome shotgun (WGS) entry which is preliminary data.</text>
</comment>
<evidence type="ECO:0000256" key="1">
    <source>
        <dbReference type="SAM" id="MobiDB-lite"/>
    </source>
</evidence>
<organism evidence="2 3">
    <name type="scientific">Dovyalis caffra</name>
    <dbReference type="NCBI Taxonomy" id="77055"/>
    <lineage>
        <taxon>Eukaryota</taxon>
        <taxon>Viridiplantae</taxon>
        <taxon>Streptophyta</taxon>
        <taxon>Embryophyta</taxon>
        <taxon>Tracheophyta</taxon>
        <taxon>Spermatophyta</taxon>
        <taxon>Magnoliopsida</taxon>
        <taxon>eudicotyledons</taxon>
        <taxon>Gunneridae</taxon>
        <taxon>Pentapetalae</taxon>
        <taxon>rosids</taxon>
        <taxon>fabids</taxon>
        <taxon>Malpighiales</taxon>
        <taxon>Salicaceae</taxon>
        <taxon>Flacourtieae</taxon>
        <taxon>Dovyalis</taxon>
    </lineage>
</organism>
<dbReference type="AlphaFoldDB" id="A0AAV1S5E1"/>
<proteinExistence type="predicted"/>
<dbReference type="Proteomes" id="UP001314170">
    <property type="component" value="Unassembled WGS sequence"/>
</dbReference>
<feature type="region of interest" description="Disordered" evidence="1">
    <location>
        <begin position="96"/>
        <end position="118"/>
    </location>
</feature>
<reference evidence="2 3" key="1">
    <citation type="submission" date="2024-01" db="EMBL/GenBank/DDBJ databases">
        <authorList>
            <person name="Waweru B."/>
        </authorList>
    </citation>
    <scope>NUCLEOTIDE SEQUENCE [LARGE SCALE GENOMIC DNA]</scope>
</reference>
<gene>
    <name evidence="2" type="ORF">DCAF_LOCUS18339</name>
</gene>